<organism evidence="1 2">
    <name type="scientific">Helicobacter pylori NQ4099</name>
    <dbReference type="NCBI Taxonomy" id="992026"/>
    <lineage>
        <taxon>Bacteria</taxon>
        <taxon>Pseudomonadati</taxon>
        <taxon>Campylobacterota</taxon>
        <taxon>Epsilonproteobacteria</taxon>
        <taxon>Campylobacterales</taxon>
        <taxon>Helicobacteraceae</taxon>
        <taxon>Helicobacter</taxon>
    </lineage>
</organism>
<dbReference type="PATRIC" id="fig|992026.3.peg.1523"/>
<evidence type="ECO:0000313" key="2">
    <source>
        <dbReference type="Proteomes" id="UP000003402"/>
    </source>
</evidence>
<reference evidence="1 2" key="1">
    <citation type="journal article" date="2013" name="Pathog. Dis.">
        <title>Genome sequences of 65 Helicobacter pylori strains isolated from asymptomatic individuals and patients with gastric cancer, peptic ulcer disease, or gastritis.</title>
        <authorList>
            <person name="Blanchard T.G."/>
            <person name="Czinn S.J."/>
            <person name="Correa P."/>
            <person name="Nakazawa T."/>
            <person name="Keelan M."/>
            <person name="Morningstar L."/>
            <person name="Santana-Cruz I."/>
            <person name="Maroo A."/>
            <person name="McCracken C."/>
            <person name="Shefchek K."/>
            <person name="Daugherty S."/>
            <person name="Song Y."/>
            <person name="Fraser C.M."/>
            <person name="Fricke W.F."/>
        </authorList>
    </citation>
    <scope>NUCLEOTIDE SEQUENCE [LARGE SCALE GENOMIC DNA]</scope>
    <source>
        <strain evidence="1 2">NQ4099</strain>
    </source>
</reference>
<dbReference type="AlphaFoldDB" id="J0IQN0"/>
<sequence length="57" mass="6415">MRTKLSPNISLGSPIALAFGCFTSLYKRDCLKKPNDFGFSNPQARVYLFAPQTNKLF</sequence>
<name>J0IQN0_HELPX</name>
<gene>
    <name evidence="1" type="ORF">HPNQ4099_1573</name>
</gene>
<protein>
    <recommendedName>
        <fullName evidence="3">Lipoprotein</fullName>
    </recommendedName>
</protein>
<dbReference type="Proteomes" id="UP000003402">
    <property type="component" value="Unassembled WGS sequence"/>
</dbReference>
<evidence type="ECO:0008006" key="3">
    <source>
        <dbReference type="Google" id="ProtNLM"/>
    </source>
</evidence>
<dbReference type="EMBL" id="AKNU01000006">
    <property type="protein sequence ID" value="EJB27735.1"/>
    <property type="molecule type" value="Genomic_DNA"/>
</dbReference>
<accession>J0IQN0</accession>
<comment type="caution">
    <text evidence="1">The sequence shown here is derived from an EMBL/GenBank/DDBJ whole genome shotgun (WGS) entry which is preliminary data.</text>
</comment>
<dbReference type="PROSITE" id="PS51257">
    <property type="entry name" value="PROKAR_LIPOPROTEIN"/>
    <property type="match status" value="1"/>
</dbReference>
<evidence type="ECO:0000313" key="1">
    <source>
        <dbReference type="EMBL" id="EJB27735.1"/>
    </source>
</evidence>
<proteinExistence type="predicted"/>